<dbReference type="RefSeq" id="WP_311019720.1">
    <property type="nucleotide sequence ID" value="NZ_JAUHGG010000003.1"/>
</dbReference>
<evidence type="ECO:0000256" key="1">
    <source>
        <dbReference type="ARBA" id="ARBA00022801"/>
    </source>
</evidence>
<dbReference type="GO" id="GO:0031297">
    <property type="term" value="P:replication fork processing"/>
    <property type="evidence" value="ECO:0007669"/>
    <property type="project" value="TreeGrafter"/>
</dbReference>
<dbReference type="Proteomes" id="UP001253193">
    <property type="component" value="Unassembled WGS sequence"/>
</dbReference>
<dbReference type="InterPro" id="IPR014001">
    <property type="entry name" value="Helicase_ATP-bd"/>
</dbReference>
<dbReference type="GO" id="GO:0006281">
    <property type="term" value="P:DNA repair"/>
    <property type="evidence" value="ECO:0007669"/>
    <property type="project" value="TreeGrafter"/>
</dbReference>
<dbReference type="GO" id="GO:0016787">
    <property type="term" value="F:hydrolase activity"/>
    <property type="evidence" value="ECO:0007669"/>
    <property type="project" value="UniProtKB-KW"/>
</dbReference>
<dbReference type="InterPro" id="IPR027417">
    <property type="entry name" value="P-loop_NTPase"/>
</dbReference>
<dbReference type="PROSITE" id="PS51192">
    <property type="entry name" value="HELICASE_ATP_BIND_1"/>
    <property type="match status" value="1"/>
</dbReference>
<evidence type="ECO:0000259" key="3">
    <source>
        <dbReference type="PROSITE" id="PS51192"/>
    </source>
</evidence>
<dbReference type="Pfam" id="PF00271">
    <property type="entry name" value="Helicase_C"/>
    <property type="match status" value="1"/>
</dbReference>
<dbReference type="Gene3D" id="3.40.50.10810">
    <property type="entry name" value="Tandem AAA-ATPase domain"/>
    <property type="match status" value="1"/>
</dbReference>
<proteinExistence type="predicted"/>
<dbReference type="GO" id="GO:0005524">
    <property type="term" value="F:ATP binding"/>
    <property type="evidence" value="ECO:0007669"/>
    <property type="project" value="InterPro"/>
</dbReference>
<dbReference type="SUPFAM" id="SSF52540">
    <property type="entry name" value="P-loop containing nucleoside triphosphate hydrolases"/>
    <property type="match status" value="2"/>
</dbReference>
<name>A0AAW8PY29_VIBPH</name>
<evidence type="ECO:0000313" key="6">
    <source>
        <dbReference type="Proteomes" id="UP001253193"/>
    </source>
</evidence>
<dbReference type="AlphaFoldDB" id="A0AAW8PY29"/>
<keyword evidence="2 5" id="KW-0347">Helicase</keyword>
<organism evidence="5 6">
    <name type="scientific">Vibrio parahaemolyticus</name>
    <dbReference type="NCBI Taxonomy" id="670"/>
    <lineage>
        <taxon>Bacteria</taxon>
        <taxon>Pseudomonadati</taxon>
        <taxon>Pseudomonadota</taxon>
        <taxon>Gammaproteobacteria</taxon>
        <taxon>Vibrionales</taxon>
        <taxon>Vibrionaceae</taxon>
        <taxon>Vibrio</taxon>
    </lineage>
</organism>
<dbReference type="InterPro" id="IPR000330">
    <property type="entry name" value="SNF2_N"/>
</dbReference>
<dbReference type="InterPro" id="IPR038718">
    <property type="entry name" value="SNF2-like_sf"/>
</dbReference>
<gene>
    <name evidence="5" type="ORF">QX249_09730</name>
</gene>
<dbReference type="Pfam" id="PF00176">
    <property type="entry name" value="SNF2-rel_dom"/>
    <property type="match status" value="1"/>
</dbReference>
<dbReference type="SMART" id="SM00487">
    <property type="entry name" value="DEXDc"/>
    <property type="match status" value="1"/>
</dbReference>
<dbReference type="PANTHER" id="PTHR45766">
    <property type="entry name" value="DNA ANNEALING HELICASE AND ENDONUCLEASE ZRANB3 FAMILY MEMBER"/>
    <property type="match status" value="1"/>
</dbReference>
<feature type="domain" description="Helicase ATP-binding" evidence="3">
    <location>
        <begin position="127"/>
        <end position="284"/>
    </location>
</feature>
<sequence length="627" mass="71835">MGRIELDTEYGLLTVRYESNQWKKNRLEPLRLRWNPTSGAYETSISRAEEVINHIKAIGSYVKLSPRIQETVGLNEFGQTEDEVKVDIEKWAYHESFADQPSESFDIESIGFRDGFTPYGYQLAGVEQAVKKNGRILIADDMGLGKTLQACGIIGIYRKYLPAVIACPKSVLYNWKSELLRFLDFLDEDDICILDDSSKKPEQLISICTHRYAVTHEKEIKEYLNVNGILISDEAHTGKEKDTQVGSTQIDLAHFSKCYIPLTGTPVLNYVRELYAILHGLDPVKWNDYQKFTERYCEGHWKKVTKTQTVWWDYGTSNLEELMEILRNDYMVRRLKIDVLDQLPEKQRTTHTLNLTKEDAAFDEFMENLKEVAKPILVKNRFSVRKSADEVRKAVGMYNEELSESEIEEISDEERRQKDPIFRLYEESGLSKVENVAESIVDMLENNPSNKFILFFQHKSVLNRLREILQEKYPEYSDILITGDVSSIKREEEKLKYQNDPSCKFAYLTIGAGYAGITLTAGNIVGMVQQPWSPKVAEQCEDRAHRIGQEQEVNVVYFLSANKFDTAQHSLLSKKADTSTTVLDGSRGERFATNKNAENDAFNSSDAFIALLGVISEEIQEEILEAA</sequence>
<dbReference type="InterPro" id="IPR001650">
    <property type="entry name" value="Helicase_C-like"/>
</dbReference>
<keyword evidence="1" id="KW-0378">Hydrolase</keyword>
<keyword evidence="2 5" id="KW-0067">ATP-binding</keyword>
<dbReference type="Gene3D" id="3.40.50.300">
    <property type="entry name" value="P-loop containing nucleotide triphosphate hydrolases"/>
    <property type="match status" value="1"/>
</dbReference>
<evidence type="ECO:0000259" key="4">
    <source>
        <dbReference type="PROSITE" id="PS51194"/>
    </source>
</evidence>
<dbReference type="CDD" id="cd18793">
    <property type="entry name" value="SF2_C_SNF"/>
    <property type="match status" value="1"/>
</dbReference>
<dbReference type="PROSITE" id="PS51194">
    <property type="entry name" value="HELICASE_CTER"/>
    <property type="match status" value="1"/>
</dbReference>
<evidence type="ECO:0000256" key="2">
    <source>
        <dbReference type="ARBA" id="ARBA00022806"/>
    </source>
</evidence>
<dbReference type="EMBL" id="JAUHGG010000003">
    <property type="protein sequence ID" value="MDS1820936.1"/>
    <property type="molecule type" value="Genomic_DNA"/>
</dbReference>
<keyword evidence="2 5" id="KW-0547">Nucleotide-binding</keyword>
<protein>
    <submittedName>
        <fullName evidence="5">DEAD/DEAH box helicase</fullName>
    </submittedName>
</protein>
<evidence type="ECO:0000313" key="5">
    <source>
        <dbReference type="EMBL" id="MDS1820936.1"/>
    </source>
</evidence>
<comment type="caution">
    <text evidence="5">The sequence shown here is derived from an EMBL/GenBank/DDBJ whole genome shotgun (WGS) entry which is preliminary data.</text>
</comment>
<reference evidence="5" key="1">
    <citation type="submission" date="2023-06" db="EMBL/GenBank/DDBJ databases">
        <title>Genomic Diversity of Vibrio spp. and Metagenomic Analysis of Pathogens in Florida Gulf Coastal Waters Following Hurricane Ian.</title>
        <authorList>
            <person name="Brumfield K.D."/>
        </authorList>
    </citation>
    <scope>NUCLEOTIDE SEQUENCE</scope>
    <source>
        <strain evidence="5">WBS2B-138</strain>
    </source>
</reference>
<accession>A0AAW8PY29</accession>
<dbReference type="PANTHER" id="PTHR45766:SF6">
    <property type="entry name" value="SWI_SNF-RELATED MATRIX-ASSOCIATED ACTIN-DEPENDENT REGULATOR OF CHROMATIN SUBFAMILY A-LIKE PROTEIN 1"/>
    <property type="match status" value="1"/>
</dbReference>
<dbReference type="InterPro" id="IPR049730">
    <property type="entry name" value="SNF2/RAD54-like_C"/>
</dbReference>
<dbReference type="GO" id="GO:0004386">
    <property type="term" value="F:helicase activity"/>
    <property type="evidence" value="ECO:0007669"/>
    <property type="project" value="UniProtKB-KW"/>
</dbReference>
<feature type="domain" description="Helicase C-terminal" evidence="4">
    <location>
        <begin position="436"/>
        <end position="587"/>
    </location>
</feature>